<evidence type="ECO:0000313" key="10">
    <source>
        <dbReference type="Proteomes" id="UP000036923"/>
    </source>
</evidence>
<dbReference type="GO" id="GO:0015079">
    <property type="term" value="F:potassium ion transmembrane transporter activity"/>
    <property type="evidence" value="ECO:0007669"/>
    <property type="project" value="InterPro"/>
</dbReference>
<keyword evidence="2" id="KW-0813">Transport</keyword>
<dbReference type="SUPFAM" id="SSF116726">
    <property type="entry name" value="TrkA C-terminal domain-like"/>
    <property type="match status" value="1"/>
</dbReference>
<dbReference type="Gene3D" id="3.30.70.1450">
    <property type="entry name" value="Regulator of K+ conductance, C-terminal domain"/>
    <property type="match status" value="1"/>
</dbReference>
<keyword evidence="4" id="KW-0630">Potassium</keyword>
<dbReference type="EMBL" id="LGTC01000001">
    <property type="protein sequence ID" value="KNY28346.1"/>
    <property type="molecule type" value="Genomic_DNA"/>
</dbReference>
<dbReference type="PROSITE" id="PS51202">
    <property type="entry name" value="RCK_C"/>
    <property type="match status" value="1"/>
</dbReference>
<dbReference type="Proteomes" id="UP000036923">
    <property type="component" value="Unassembled WGS sequence"/>
</dbReference>
<comment type="caution">
    <text evidence="9">The sequence shown here is derived from an EMBL/GenBank/DDBJ whole genome shotgun (WGS) entry which is preliminary data.</text>
</comment>
<evidence type="ECO:0000256" key="2">
    <source>
        <dbReference type="ARBA" id="ARBA00022448"/>
    </source>
</evidence>
<keyword evidence="10" id="KW-1185">Reference proteome</keyword>
<dbReference type="PANTHER" id="PTHR43833:SF5">
    <property type="entry name" value="TRK SYSTEM POTASSIUM UPTAKE PROTEIN TRKA"/>
    <property type="match status" value="1"/>
</dbReference>
<dbReference type="InterPro" id="IPR036291">
    <property type="entry name" value="NAD(P)-bd_dom_sf"/>
</dbReference>
<dbReference type="InterPro" id="IPR006036">
    <property type="entry name" value="K_uptake_TrkA"/>
</dbReference>
<accession>A0A0L6JR80</accession>
<dbReference type="STRING" id="398512.Bccel_3620"/>
<dbReference type="Gene3D" id="3.40.50.720">
    <property type="entry name" value="NAD(P)-binding Rossmann-like Domain"/>
    <property type="match status" value="1"/>
</dbReference>
<evidence type="ECO:0000256" key="3">
    <source>
        <dbReference type="ARBA" id="ARBA00022538"/>
    </source>
</evidence>
<evidence type="ECO:0000256" key="5">
    <source>
        <dbReference type="ARBA" id="ARBA00023027"/>
    </source>
</evidence>
<organism evidence="9 10">
    <name type="scientific">Pseudobacteroides cellulosolvens ATCC 35603 = DSM 2933</name>
    <dbReference type="NCBI Taxonomy" id="398512"/>
    <lineage>
        <taxon>Bacteria</taxon>
        <taxon>Bacillati</taxon>
        <taxon>Bacillota</taxon>
        <taxon>Clostridia</taxon>
        <taxon>Eubacteriales</taxon>
        <taxon>Oscillospiraceae</taxon>
        <taxon>Pseudobacteroides</taxon>
    </lineage>
</organism>
<protein>
    <recommendedName>
        <fullName evidence="1">Trk system potassium uptake protein TrkA</fullName>
    </recommendedName>
</protein>
<evidence type="ECO:0000256" key="4">
    <source>
        <dbReference type="ARBA" id="ARBA00022958"/>
    </source>
</evidence>
<dbReference type="PRINTS" id="PR00335">
    <property type="entry name" value="KUPTAKETRKA"/>
</dbReference>
<dbReference type="SUPFAM" id="SSF51735">
    <property type="entry name" value="NAD(P)-binding Rossmann-fold domains"/>
    <property type="match status" value="1"/>
</dbReference>
<dbReference type="eggNOG" id="COG0569">
    <property type="taxonomic scope" value="Bacteria"/>
</dbReference>
<dbReference type="RefSeq" id="WP_036938574.1">
    <property type="nucleotide sequence ID" value="NZ_JQKC01000007.1"/>
</dbReference>
<dbReference type="OrthoDB" id="9775180at2"/>
<dbReference type="InterPro" id="IPR050721">
    <property type="entry name" value="Trk_Ktr_HKT_K-transport"/>
</dbReference>
<feature type="domain" description="RCK N-terminal" evidence="7">
    <location>
        <begin position="1"/>
        <end position="119"/>
    </location>
</feature>
<dbReference type="AlphaFoldDB" id="A0A0L6JR80"/>
<keyword evidence="6" id="KW-0406">Ion transport</keyword>
<proteinExistence type="predicted"/>
<gene>
    <name evidence="9" type="ORF">Bccel_3620</name>
</gene>
<dbReference type="Pfam" id="PF02080">
    <property type="entry name" value="TrkA_C"/>
    <property type="match status" value="1"/>
</dbReference>
<evidence type="ECO:0000256" key="1">
    <source>
        <dbReference type="ARBA" id="ARBA00017378"/>
    </source>
</evidence>
<name>A0A0L6JR80_9FIRM</name>
<sequence>MYVVIVGGGKVGFYLAKTLIEKKYEVTLVDWDFNKAERLKYELGECVMYASGSSIDGLEKAGCSRADVIVAATSDDEDNLVICQLGKKYFNVPKAVARISNPKNERIFAELGVGTTISGTSSIAEAIERYVAKQQLTTLLTFDHNEMVLLEAELEEDSPVVDKSLSEITLPYECVIALVLRGRNVLFAKGNTVLKPKDMVIAISTQKEQENLRKILLGDPEV</sequence>
<keyword evidence="3" id="KW-0633">Potassium transport</keyword>
<evidence type="ECO:0000259" key="7">
    <source>
        <dbReference type="PROSITE" id="PS51201"/>
    </source>
</evidence>
<evidence type="ECO:0000256" key="6">
    <source>
        <dbReference type="ARBA" id="ARBA00023065"/>
    </source>
</evidence>
<evidence type="ECO:0000313" key="9">
    <source>
        <dbReference type="EMBL" id="KNY28346.1"/>
    </source>
</evidence>
<dbReference type="GO" id="GO:0005886">
    <property type="term" value="C:plasma membrane"/>
    <property type="evidence" value="ECO:0007669"/>
    <property type="project" value="InterPro"/>
</dbReference>
<dbReference type="Pfam" id="PF02254">
    <property type="entry name" value="TrkA_N"/>
    <property type="match status" value="1"/>
</dbReference>
<dbReference type="PROSITE" id="PS51201">
    <property type="entry name" value="RCK_N"/>
    <property type="match status" value="1"/>
</dbReference>
<reference evidence="10" key="1">
    <citation type="submission" date="2015-07" db="EMBL/GenBank/DDBJ databases">
        <title>Near-Complete Genome Sequence of the Cellulolytic Bacterium Bacteroides (Pseudobacteroides) cellulosolvens ATCC 35603.</title>
        <authorList>
            <person name="Dassa B."/>
            <person name="Utturkar S.M."/>
            <person name="Klingeman D.M."/>
            <person name="Hurt R.A."/>
            <person name="Keller M."/>
            <person name="Xu J."/>
            <person name="Reddy Y.H.K."/>
            <person name="Borovok I."/>
            <person name="Grinberg I.R."/>
            <person name="Lamed R."/>
            <person name="Zhivin O."/>
            <person name="Bayer E.A."/>
            <person name="Brown S.D."/>
        </authorList>
    </citation>
    <scope>NUCLEOTIDE SEQUENCE [LARGE SCALE GENOMIC DNA]</scope>
    <source>
        <strain evidence="10">DSM 2933</strain>
    </source>
</reference>
<dbReference type="InterPro" id="IPR003148">
    <property type="entry name" value="RCK_N"/>
</dbReference>
<dbReference type="InterPro" id="IPR036721">
    <property type="entry name" value="RCK_C_sf"/>
</dbReference>
<evidence type="ECO:0000259" key="8">
    <source>
        <dbReference type="PROSITE" id="PS51202"/>
    </source>
</evidence>
<dbReference type="PANTHER" id="PTHR43833">
    <property type="entry name" value="POTASSIUM CHANNEL PROTEIN 2-RELATED-RELATED"/>
    <property type="match status" value="1"/>
</dbReference>
<keyword evidence="5" id="KW-0520">NAD</keyword>
<feature type="domain" description="RCK C-terminal" evidence="8">
    <location>
        <begin position="137"/>
        <end position="218"/>
    </location>
</feature>
<dbReference type="InterPro" id="IPR006037">
    <property type="entry name" value="RCK_C"/>
</dbReference>